<keyword evidence="2" id="KW-1185">Reference proteome</keyword>
<protein>
    <submittedName>
        <fullName evidence="1">Uncharacterized protein</fullName>
    </submittedName>
</protein>
<dbReference type="InterPro" id="IPR046650">
    <property type="entry name" value="DUF6762"/>
</dbReference>
<evidence type="ECO:0000313" key="2">
    <source>
        <dbReference type="Proteomes" id="UP000239706"/>
    </source>
</evidence>
<dbReference type="Pfam" id="PF20548">
    <property type="entry name" value="DUF6762"/>
    <property type="match status" value="1"/>
</dbReference>
<name>A0A2T0B0N2_9CLOT</name>
<comment type="caution">
    <text evidence="1">The sequence shown here is derived from an EMBL/GenBank/DDBJ whole genome shotgun (WGS) entry which is preliminary data.</text>
</comment>
<dbReference type="AlphaFoldDB" id="A0A2T0B0N2"/>
<dbReference type="RefSeq" id="WP_106064592.1">
    <property type="nucleotide sequence ID" value="NZ_PVXO01000068.1"/>
</dbReference>
<dbReference type="EMBL" id="PVXO01000068">
    <property type="protein sequence ID" value="PRR77146.1"/>
    <property type="molecule type" value="Genomic_DNA"/>
</dbReference>
<organism evidence="1 2">
    <name type="scientific">Clostridium liquoris</name>
    <dbReference type="NCBI Taxonomy" id="1289519"/>
    <lineage>
        <taxon>Bacteria</taxon>
        <taxon>Bacillati</taxon>
        <taxon>Bacillota</taxon>
        <taxon>Clostridia</taxon>
        <taxon>Eubacteriales</taxon>
        <taxon>Clostridiaceae</taxon>
        <taxon>Clostridium</taxon>
    </lineage>
</organism>
<dbReference type="Proteomes" id="UP000239706">
    <property type="component" value="Unassembled WGS sequence"/>
</dbReference>
<dbReference type="OrthoDB" id="1913818at2"/>
<reference evidence="1 2" key="1">
    <citation type="submission" date="2018-03" db="EMBL/GenBank/DDBJ databases">
        <title>Genome sequence of Clostridium liquoris DSM 100320.</title>
        <authorList>
            <person name="Poehlein A."/>
            <person name="Daniel R."/>
        </authorList>
    </citation>
    <scope>NUCLEOTIDE SEQUENCE [LARGE SCALE GENOMIC DNA]</scope>
    <source>
        <strain evidence="1 2">DSM 100320</strain>
    </source>
</reference>
<accession>A0A2T0B0N2</accession>
<proteinExistence type="predicted"/>
<gene>
    <name evidence="1" type="ORF">CLLI_25580</name>
</gene>
<sequence length="132" mass="16087">MDFSSLVLMERDRKSNQFVRELGSYQVNDGAEYITKMYYDGESVHLFFDTKKDVEDWEYTAIFHLFNENVFTDKDYKIEIVDDEYNPTWHITFPYIEEINIMEEKLQELCTLIKEEMERTFGEVQNKKNEYR</sequence>
<evidence type="ECO:0000313" key="1">
    <source>
        <dbReference type="EMBL" id="PRR77146.1"/>
    </source>
</evidence>